<proteinExistence type="inferred from homology"/>
<dbReference type="GO" id="GO:0005524">
    <property type="term" value="F:ATP binding"/>
    <property type="evidence" value="ECO:0007669"/>
    <property type="project" value="UniProtKB-KW"/>
</dbReference>
<feature type="domain" description="GS beta-grasp" evidence="7">
    <location>
        <begin position="16"/>
        <end position="107"/>
    </location>
</feature>
<dbReference type="Proteomes" id="UP000050898">
    <property type="component" value="Unassembled WGS sequence"/>
</dbReference>
<dbReference type="InterPro" id="IPR036651">
    <property type="entry name" value="Gln_synt_N_sf"/>
</dbReference>
<dbReference type="PATRIC" id="fig|1046596.6.peg.860"/>
<keyword evidence="10" id="KW-1185">Reference proteome</keyword>
<evidence type="ECO:0000256" key="3">
    <source>
        <dbReference type="ARBA" id="ARBA00022741"/>
    </source>
</evidence>
<sequence>MLEENIKNIIDRLDEQGIELLEFIYVDYTGIPRGKTMFFSEVGNHLSAGMGITKAMPASTMRDEIVSVAGMNAVGEYRLVPDLKSLRTLPYAPTVATMMCDYRDQDNQKMEFDPRVSLQAVVAEYKELGFEIKMTYESEFTLYQRKPDNSLEPYNPKICFAAEAMDNAYHFLPKLIKNLREIGINPVEYYPEAGAGQHELPIAPTDPLTAGDNEIRLKRVIKEFFAATELYATFAPKPNLNSASNGAHIHMSLWKDGTNVLYDKDDQLELSQVGYYFVAGLLRHINALLALTCPTVNSYQRLQPGHWSSAYATFGKDNREAAIRIPSTFRGDRSNSMNIELKASDATANPYMALAGILSAGLDGIKNKNTPLTPIDVVPETLTEDERKEKKISRLPQSLSEALAALKEDSVLLKTFSNVGIETYAKVKETDIAYFEGKTAAEIAAAHRDVY</sequence>
<evidence type="ECO:0000259" key="8">
    <source>
        <dbReference type="PROSITE" id="PS51987"/>
    </source>
</evidence>
<evidence type="ECO:0000256" key="1">
    <source>
        <dbReference type="ARBA" id="ARBA00009897"/>
    </source>
</evidence>
<dbReference type="GO" id="GO:0004356">
    <property type="term" value="F:glutamine synthetase activity"/>
    <property type="evidence" value="ECO:0007669"/>
    <property type="project" value="InterPro"/>
</dbReference>
<protein>
    <submittedName>
        <fullName evidence="9">Glutamine synthetase</fullName>
    </submittedName>
</protein>
<dbReference type="PROSITE" id="PS51987">
    <property type="entry name" value="GS_CATALYTIC"/>
    <property type="match status" value="1"/>
</dbReference>
<dbReference type="GeneID" id="98316988"/>
<keyword evidence="3" id="KW-0547">Nucleotide-binding</keyword>
<dbReference type="InterPro" id="IPR014746">
    <property type="entry name" value="Gln_synth/guanido_kin_cat_dom"/>
</dbReference>
<dbReference type="PROSITE" id="PS51986">
    <property type="entry name" value="GS_BETA_GRASP"/>
    <property type="match status" value="1"/>
</dbReference>
<evidence type="ECO:0000256" key="6">
    <source>
        <dbReference type="RuleBase" id="RU000384"/>
    </source>
</evidence>
<dbReference type="PANTHER" id="PTHR43785:SF2">
    <property type="entry name" value="TYPE-1 GLUTAMINE SYNTHETASE 1"/>
    <property type="match status" value="1"/>
</dbReference>
<gene>
    <name evidence="9" type="ORF">FD00_GL000789</name>
</gene>
<evidence type="ECO:0000313" key="10">
    <source>
        <dbReference type="Proteomes" id="UP000050898"/>
    </source>
</evidence>
<comment type="similarity">
    <text evidence="1 5 6">Belongs to the glutamine synthetase family.</text>
</comment>
<evidence type="ECO:0000256" key="5">
    <source>
        <dbReference type="PROSITE-ProRule" id="PRU01330"/>
    </source>
</evidence>
<keyword evidence="4" id="KW-0067">ATP-binding</keyword>
<organism evidence="9 10">
    <name type="scientific">Liquorilactobacillus mali KCTC 3596 = DSM 20444</name>
    <dbReference type="NCBI Taxonomy" id="1046596"/>
    <lineage>
        <taxon>Bacteria</taxon>
        <taxon>Bacillati</taxon>
        <taxon>Bacillota</taxon>
        <taxon>Bacilli</taxon>
        <taxon>Lactobacillales</taxon>
        <taxon>Lactobacillaceae</taxon>
        <taxon>Liquorilactobacillus</taxon>
    </lineage>
</organism>
<dbReference type="InterPro" id="IPR008146">
    <property type="entry name" value="Gln_synth_cat_dom"/>
</dbReference>
<comment type="caution">
    <text evidence="9">The sequence shown here is derived from an EMBL/GenBank/DDBJ whole genome shotgun (WGS) entry which is preliminary data.</text>
</comment>
<dbReference type="OrthoDB" id="9807095at2"/>
<dbReference type="EMBL" id="AYYH01000002">
    <property type="protein sequence ID" value="KRN11383.1"/>
    <property type="molecule type" value="Genomic_DNA"/>
</dbReference>
<dbReference type="GO" id="GO:0006542">
    <property type="term" value="P:glutamine biosynthetic process"/>
    <property type="evidence" value="ECO:0007669"/>
    <property type="project" value="InterPro"/>
</dbReference>
<dbReference type="SMART" id="SM01230">
    <property type="entry name" value="Gln-synt_C"/>
    <property type="match status" value="1"/>
</dbReference>
<evidence type="ECO:0000256" key="4">
    <source>
        <dbReference type="ARBA" id="ARBA00022840"/>
    </source>
</evidence>
<dbReference type="InterPro" id="IPR008147">
    <property type="entry name" value="Gln_synt_N"/>
</dbReference>
<accession>J1F095</accession>
<dbReference type="RefSeq" id="WP_003691484.1">
    <property type="nucleotide sequence ID" value="NZ_AKKT01000190.1"/>
</dbReference>
<name>J1F095_9LACO</name>
<evidence type="ECO:0000259" key="7">
    <source>
        <dbReference type="PROSITE" id="PS51986"/>
    </source>
</evidence>
<dbReference type="Gene3D" id="3.10.20.70">
    <property type="entry name" value="Glutamine synthetase, N-terminal domain"/>
    <property type="match status" value="1"/>
</dbReference>
<dbReference type="Pfam" id="PF16952">
    <property type="entry name" value="Gln-synt_N_2"/>
    <property type="match status" value="1"/>
</dbReference>
<evidence type="ECO:0000256" key="2">
    <source>
        <dbReference type="ARBA" id="ARBA00022598"/>
    </source>
</evidence>
<dbReference type="SUPFAM" id="SSF54368">
    <property type="entry name" value="Glutamine synthetase, N-terminal domain"/>
    <property type="match status" value="1"/>
</dbReference>
<dbReference type="Pfam" id="PF00120">
    <property type="entry name" value="Gln-synt_C"/>
    <property type="match status" value="1"/>
</dbReference>
<dbReference type="PANTHER" id="PTHR43785">
    <property type="entry name" value="GAMMA-GLUTAMYLPUTRESCINE SYNTHETASE"/>
    <property type="match status" value="1"/>
</dbReference>
<dbReference type="SUPFAM" id="SSF55931">
    <property type="entry name" value="Glutamine synthetase/guanido kinase"/>
    <property type="match status" value="1"/>
</dbReference>
<feature type="domain" description="GS catalytic" evidence="8">
    <location>
        <begin position="114"/>
        <end position="451"/>
    </location>
</feature>
<dbReference type="Gene3D" id="3.30.590.10">
    <property type="entry name" value="Glutamine synthetase/guanido kinase, catalytic domain"/>
    <property type="match status" value="1"/>
</dbReference>
<reference evidence="9 10" key="1">
    <citation type="journal article" date="2015" name="Genome Announc.">
        <title>Expanding the biotechnology potential of lactobacilli through comparative genomics of 213 strains and associated genera.</title>
        <authorList>
            <person name="Sun Z."/>
            <person name="Harris H.M."/>
            <person name="McCann A."/>
            <person name="Guo C."/>
            <person name="Argimon S."/>
            <person name="Zhang W."/>
            <person name="Yang X."/>
            <person name="Jeffery I.B."/>
            <person name="Cooney J.C."/>
            <person name="Kagawa T.F."/>
            <person name="Liu W."/>
            <person name="Song Y."/>
            <person name="Salvetti E."/>
            <person name="Wrobel A."/>
            <person name="Rasinkangas P."/>
            <person name="Parkhill J."/>
            <person name="Rea M.C."/>
            <person name="O'Sullivan O."/>
            <person name="Ritari J."/>
            <person name="Douillard F.P."/>
            <person name="Paul Ross R."/>
            <person name="Yang R."/>
            <person name="Briner A.E."/>
            <person name="Felis G.E."/>
            <person name="de Vos W.M."/>
            <person name="Barrangou R."/>
            <person name="Klaenhammer T.R."/>
            <person name="Caufield P.W."/>
            <person name="Cui Y."/>
            <person name="Zhang H."/>
            <person name="O'Toole P.W."/>
        </authorList>
    </citation>
    <scope>NUCLEOTIDE SEQUENCE [LARGE SCALE GENOMIC DNA]</scope>
    <source>
        <strain evidence="9 10">DSM 20444</strain>
    </source>
</reference>
<keyword evidence="2" id="KW-0436">Ligase</keyword>
<dbReference type="AlphaFoldDB" id="J1F095"/>
<evidence type="ECO:0000313" key="9">
    <source>
        <dbReference type="EMBL" id="KRN11383.1"/>
    </source>
</evidence>